<name>A0AB72V8S0_CORGB</name>
<gene>
    <name evidence="1" type="ordered locus">cgR_0558</name>
</gene>
<sequence length="17" mass="1992">MHNKTMVIQLYLAELGM</sequence>
<dbReference type="Proteomes" id="UP000006698">
    <property type="component" value="Chromosome"/>
</dbReference>
<accession>A0AB72V8S0</accession>
<protein>
    <submittedName>
        <fullName evidence="1">Uncharacterized protein</fullName>
    </submittedName>
</protein>
<dbReference type="AlphaFoldDB" id="A0AB72V8S0"/>
<dbReference type="KEGG" id="cgt:cgR_0558"/>
<organism evidence="1">
    <name type="scientific">Corynebacterium glutamicum (strain R)</name>
    <dbReference type="NCBI Taxonomy" id="340322"/>
    <lineage>
        <taxon>Bacteria</taxon>
        <taxon>Bacillati</taxon>
        <taxon>Actinomycetota</taxon>
        <taxon>Actinomycetes</taxon>
        <taxon>Mycobacteriales</taxon>
        <taxon>Corynebacteriaceae</taxon>
        <taxon>Corynebacterium</taxon>
    </lineage>
</organism>
<reference evidence="1" key="1">
    <citation type="journal article" date="2007" name="Microbiology">
        <title>Comparative analysis of the Corynebacterium glutamicum group and complete genome sequence of strain R.</title>
        <authorList>
            <person name="Yukawa H."/>
            <person name="Omumasaba C.A."/>
            <person name="Nonaka H."/>
            <person name="Kos P."/>
            <person name="Okai N."/>
            <person name="Suzuki N."/>
            <person name="Suda M."/>
            <person name="Tsuge Y."/>
            <person name="Watanabe J."/>
            <person name="Ikeda Y."/>
            <person name="Vertes A.A."/>
            <person name="Inui M."/>
        </authorList>
    </citation>
    <scope>NUCLEOTIDE SEQUENCE</scope>
    <source>
        <strain evidence="1">R</strain>
    </source>
</reference>
<evidence type="ECO:0000313" key="1">
    <source>
        <dbReference type="EMBL" id="BAF53526.1"/>
    </source>
</evidence>
<dbReference type="EMBL" id="AP009044">
    <property type="protein sequence ID" value="BAF53526.1"/>
    <property type="molecule type" value="Genomic_DNA"/>
</dbReference>
<proteinExistence type="predicted"/>